<name>A0A026WA32_OOCBI</name>
<evidence type="ECO:0000313" key="3">
    <source>
        <dbReference type="Proteomes" id="UP000053097"/>
    </source>
</evidence>
<dbReference type="AlphaFoldDB" id="A0A026WA32"/>
<sequence length="64" mass="7783">MLWTVTCLVNVKLGPSWKGGREETWKKEEKRGEGRTVREQEEQECREEKDARRKDRERCQRMDT</sequence>
<organism evidence="2 3">
    <name type="scientific">Ooceraea biroi</name>
    <name type="common">Clonal raider ant</name>
    <name type="synonym">Cerapachys biroi</name>
    <dbReference type="NCBI Taxonomy" id="2015173"/>
    <lineage>
        <taxon>Eukaryota</taxon>
        <taxon>Metazoa</taxon>
        <taxon>Ecdysozoa</taxon>
        <taxon>Arthropoda</taxon>
        <taxon>Hexapoda</taxon>
        <taxon>Insecta</taxon>
        <taxon>Pterygota</taxon>
        <taxon>Neoptera</taxon>
        <taxon>Endopterygota</taxon>
        <taxon>Hymenoptera</taxon>
        <taxon>Apocrita</taxon>
        <taxon>Aculeata</taxon>
        <taxon>Formicoidea</taxon>
        <taxon>Formicidae</taxon>
        <taxon>Dorylinae</taxon>
        <taxon>Ooceraea</taxon>
    </lineage>
</organism>
<proteinExistence type="predicted"/>
<dbReference type="Proteomes" id="UP000053097">
    <property type="component" value="Unassembled WGS sequence"/>
</dbReference>
<feature type="compositionally biased region" description="Basic and acidic residues" evidence="1">
    <location>
        <begin position="19"/>
        <end position="40"/>
    </location>
</feature>
<gene>
    <name evidence="2" type="ORF">X777_07990</name>
</gene>
<evidence type="ECO:0000256" key="1">
    <source>
        <dbReference type="SAM" id="MobiDB-lite"/>
    </source>
</evidence>
<feature type="region of interest" description="Disordered" evidence="1">
    <location>
        <begin position="19"/>
        <end position="64"/>
    </location>
</feature>
<dbReference type="EMBL" id="KK107324">
    <property type="protein sequence ID" value="EZA52511.1"/>
    <property type="molecule type" value="Genomic_DNA"/>
</dbReference>
<feature type="compositionally biased region" description="Basic and acidic residues" evidence="1">
    <location>
        <begin position="46"/>
        <end position="64"/>
    </location>
</feature>
<keyword evidence="3" id="KW-1185">Reference proteome</keyword>
<evidence type="ECO:0000313" key="2">
    <source>
        <dbReference type="EMBL" id="EZA52511.1"/>
    </source>
</evidence>
<reference evidence="2 3" key="1">
    <citation type="journal article" date="2014" name="Curr. Biol.">
        <title>The genome of the clonal raider ant Cerapachys biroi.</title>
        <authorList>
            <person name="Oxley P.R."/>
            <person name="Ji L."/>
            <person name="Fetter-Pruneda I."/>
            <person name="McKenzie S.K."/>
            <person name="Li C."/>
            <person name="Hu H."/>
            <person name="Zhang G."/>
            <person name="Kronauer D.J."/>
        </authorList>
    </citation>
    <scope>NUCLEOTIDE SEQUENCE [LARGE SCALE GENOMIC DNA]</scope>
</reference>
<accession>A0A026WA32</accession>
<protein>
    <submittedName>
        <fullName evidence="2">Uncharacterized protein</fullName>
    </submittedName>
</protein>